<keyword evidence="3" id="KW-1185">Reference proteome</keyword>
<feature type="compositionally biased region" description="Basic and acidic residues" evidence="1">
    <location>
        <begin position="16"/>
        <end position="31"/>
    </location>
</feature>
<sequence>MIPVESCDITPGVEHLLGREQGAHDTDVDED</sequence>
<evidence type="ECO:0000313" key="2">
    <source>
        <dbReference type="EMBL" id="SNR93893.1"/>
    </source>
</evidence>
<protein>
    <submittedName>
        <fullName evidence="2">Uncharacterized protein</fullName>
    </submittedName>
</protein>
<dbReference type="Proteomes" id="UP000198403">
    <property type="component" value="Unassembled WGS sequence"/>
</dbReference>
<accession>A0A239AG40</accession>
<feature type="region of interest" description="Disordered" evidence="1">
    <location>
        <begin position="1"/>
        <end position="31"/>
    </location>
</feature>
<dbReference type="EMBL" id="FZNO01000043">
    <property type="protein sequence ID" value="SNR93893.1"/>
    <property type="molecule type" value="Genomic_DNA"/>
</dbReference>
<proteinExistence type="predicted"/>
<gene>
    <name evidence="2" type="ORF">SAMN06272737_1432</name>
</gene>
<evidence type="ECO:0000256" key="1">
    <source>
        <dbReference type="SAM" id="MobiDB-lite"/>
    </source>
</evidence>
<name>A0A239AG40_9ACTN</name>
<evidence type="ECO:0000313" key="3">
    <source>
        <dbReference type="Proteomes" id="UP000198403"/>
    </source>
</evidence>
<organism evidence="2 3">
    <name type="scientific">Blastococcus mobilis</name>
    <dbReference type="NCBI Taxonomy" id="1938746"/>
    <lineage>
        <taxon>Bacteria</taxon>
        <taxon>Bacillati</taxon>
        <taxon>Actinomycetota</taxon>
        <taxon>Actinomycetes</taxon>
        <taxon>Geodermatophilales</taxon>
        <taxon>Geodermatophilaceae</taxon>
        <taxon>Blastococcus</taxon>
    </lineage>
</organism>
<dbReference type="AlphaFoldDB" id="A0A239AG40"/>
<reference evidence="2 3" key="1">
    <citation type="submission" date="2017-06" db="EMBL/GenBank/DDBJ databases">
        <authorList>
            <person name="Kim H.J."/>
            <person name="Triplett B.A."/>
        </authorList>
    </citation>
    <scope>NUCLEOTIDE SEQUENCE [LARGE SCALE GENOMIC DNA]</scope>
    <source>
        <strain evidence="2 3">DSM 44272</strain>
    </source>
</reference>